<dbReference type="CDD" id="cd04492">
    <property type="entry name" value="YhaM_OBF_like"/>
    <property type="match status" value="1"/>
</dbReference>
<dbReference type="PANTHER" id="PTHR37294">
    <property type="entry name" value="3'-5' EXORIBONUCLEASE YHAM"/>
    <property type="match status" value="1"/>
</dbReference>
<dbReference type="EMBL" id="FOZC01000001">
    <property type="protein sequence ID" value="SFR64983.1"/>
    <property type="molecule type" value="Genomic_DNA"/>
</dbReference>
<name>A0A1I6IE68_9FIRM</name>
<dbReference type="InterPro" id="IPR006675">
    <property type="entry name" value="HDIG_dom"/>
</dbReference>
<protein>
    <submittedName>
        <fullName evidence="4">3'-5' exoribonuclease</fullName>
    </submittedName>
</protein>
<feature type="region of interest" description="Disordered" evidence="2">
    <location>
        <begin position="316"/>
        <end position="362"/>
    </location>
</feature>
<dbReference type="InterPro" id="IPR050798">
    <property type="entry name" value="YhaM_exoribonuc/phosphodiest"/>
</dbReference>
<reference evidence="4 5" key="1">
    <citation type="submission" date="2016-10" db="EMBL/GenBank/DDBJ databases">
        <authorList>
            <person name="de Groot N.N."/>
        </authorList>
    </citation>
    <scope>NUCLEOTIDE SEQUENCE [LARGE SCALE GENOMIC DNA]</scope>
    <source>
        <strain evidence="4 5">F</strain>
    </source>
</reference>
<dbReference type="GO" id="GO:0016787">
    <property type="term" value="F:hydrolase activity"/>
    <property type="evidence" value="ECO:0007669"/>
    <property type="project" value="UniProtKB-KW"/>
</dbReference>
<evidence type="ECO:0000313" key="5">
    <source>
        <dbReference type="Proteomes" id="UP000214760"/>
    </source>
</evidence>
<dbReference type="CDD" id="cd00077">
    <property type="entry name" value="HDc"/>
    <property type="match status" value="1"/>
</dbReference>
<feature type="domain" description="HD" evidence="3">
    <location>
        <begin position="161"/>
        <end position="281"/>
    </location>
</feature>
<dbReference type="PANTHER" id="PTHR37294:SF1">
    <property type="entry name" value="3'-5' EXORIBONUCLEASE YHAM"/>
    <property type="match status" value="1"/>
</dbReference>
<dbReference type="InterPro" id="IPR003607">
    <property type="entry name" value="HD/PDEase_dom"/>
</dbReference>
<accession>A0A1I6IE68</accession>
<dbReference type="AlphaFoldDB" id="A0A1I6IE68"/>
<dbReference type="SUPFAM" id="SSF109604">
    <property type="entry name" value="HD-domain/PDEase-like"/>
    <property type="match status" value="1"/>
</dbReference>
<dbReference type="InterPro" id="IPR012340">
    <property type="entry name" value="NA-bd_OB-fold"/>
</dbReference>
<proteinExistence type="predicted"/>
<dbReference type="Proteomes" id="UP000214760">
    <property type="component" value="Unassembled WGS sequence"/>
</dbReference>
<feature type="compositionally biased region" description="Basic and acidic residues" evidence="2">
    <location>
        <begin position="327"/>
        <end position="349"/>
    </location>
</feature>
<evidence type="ECO:0000259" key="3">
    <source>
        <dbReference type="PROSITE" id="PS51831"/>
    </source>
</evidence>
<dbReference type="SMART" id="SM00471">
    <property type="entry name" value="HDc"/>
    <property type="match status" value="1"/>
</dbReference>
<sequence length="362" mass="40540">MKYIGQFTEGCRVADVYLCKRRTIAVSKNGKEYATVVLQDKSGTIDAKIWDLASPGVTDFDNLDYVYVEGDVTVFQGNNQLNIRRIRRAESNEYEQGDYLPVSTKDLKAMYQEIKAMVLSISDPYLKKLCTSYYVDDKVFLKKFCYHSAAKSVHHGFVGGLMEHTLGVMKLCEFYAKAYPLINRDLLITAALFHDIGKVNELSDFPENDYTDDGQLLGHIVIGTMMIRDRIREIEGFPKKLATELEHCILAHHGELEYGSPKKPALLEALALNLADNTDAKMETMTEALNNGGTGMNKDGWLGFNRFLDSNIRRTTGNEGPAQAAASKDDFGAHIGRSQERGNGGREHFSNTLDLSGFKFEN</sequence>
<dbReference type="RefSeq" id="WP_075034389.1">
    <property type="nucleotide sequence ID" value="NZ_FOZC01000001.1"/>
</dbReference>
<keyword evidence="1" id="KW-0378">Hydrolase</keyword>
<dbReference type="Gene3D" id="2.40.50.140">
    <property type="entry name" value="Nucleic acid-binding proteins"/>
    <property type="match status" value="1"/>
</dbReference>
<dbReference type="InterPro" id="IPR006674">
    <property type="entry name" value="HD_domain"/>
</dbReference>
<evidence type="ECO:0000313" key="4">
    <source>
        <dbReference type="EMBL" id="SFR64983.1"/>
    </source>
</evidence>
<evidence type="ECO:0000256" key="2">
    <source>
        <dbReference type="SAM" id="MobiDB-lite"/>
    </source>
</evidence>
<dbReference type="Gene3D" id="1.10.3210.10">
    <property type="entry name" value="Hypothetical protein af1432"/>
    <property type="match status" value="1"/>
</dbReference>
<dbReference type="NCBIfam" id="TIGR00277">
    <property type="entry name" value="HDIG"/>
    <property type="match status" value="1"/>
</dbReference>
<organism evidence="4 5">
    <name type="scientific">[Clostridium] aminophilum</name>
    <dbReference type="NCBI Taxonomy" id="1526"/>
    <lineage>
        <taxon>Bacteria</taxon>
        <taxon>Bacillati</taxon>
        <taxon>Bacillota</taxon>
        <taxon>Clostridia</taxon>
        <taxon>Lachnospirales</taxon>
        <taxon>Lachnospiraceae</taxon>
    </lineage>
</organism>
<evidence type="ECO:0000256" key="1">
    <source>
        <dbReference type="ARBA" id="ARBA00022801"/>
    </source>
</evidence>
<gene>
    <name evidence="4" type="ORF">SAMN02910262_00290</name>
</gene>
<dbReference type="GO" id="GO:0031125">
    <property type="term" value="P:rRNA 3'-end processing"/>
    <property type="evidence" value="ECO:0007669"/>
    <property type="project" value="TreeGrafter"/>
</dbReference>
<dbReference type="PROSITE" id="PS51831">
    <property type="entry name" value="HD"/>
    <property type="match status" value="1"/>
</dbReference>
<dbReference type="Pfam" id="PF01966">
    <property type="entry name" value="HD"/>
    <property type="match status" value="1"/>
</dbReference>